<evidence type="ECO:0000313" key="3">
    <source>
        <dbReference type="Proteomes" id="UP000274541"/>
    </source>
</evidence>
<reference evidence="2 3" key="1">
    <citation type="submission" date="2018-08" db="EMBL/GenBank/DDBJ databases">
        <title>Recombination of ecologically and evolutionarily significant loci maintains genetic cohesion in the Pseudomonas syringae species complex.</title>
        <authorList>
            <person name="Dillon M."/>
            <person name="Thakur S."/>
            <person name="Almeida R.N.D."/>
            <person name="Weir B.S."/>
            <person name="Guttman D.S."/>
        </authorList>
    </citation>
    <scope>NUCLEOTIDE SEQUENCE [LARGE SCALE GENOMIC DNA]</scope>
    <source>
        <strain evidence="2 3">ICMP 4388</strain>
    </source>
</reference>
<evidence type="ECO:0000256" key="1">
    <source>
        <dbReference type="SAM" id="MobiDB-lite"/>
    </source>
</evidence>
<organism evidence="2 3">
    <name type="scientific">Pseudomonas syringae pv. aptata</name>
    <dbReference type="NCBI Taxonomy" id="83167"/>
    <lineage>
        <taxon>Bacteria</taxon>
        <taxon>Pseudomonadati</taxon>
        <taxon>Pseudomonadota</taxon>
        <taxon>Gammaproteobacteria</taxon>
        <taxon>Pseudomonadales</taxon>
        <taxon>Pseudomonadaceae</taxon>
        <taxon>Pseudomonas</taxon>
        <taxon>Pseudomonas syringae</taxon>
    </lineage>
</organism>
<protein>
    <submittedName>
        <fullName evidence="2">Uncharacterized protein</fullName>
    </submittedName>
</protein>
<accession>A0A0N8T801</accession>
<evidence type="ECO:0000313" key="2">
    <source>
        <dbReference type="EMBL" id="RMO60199.1"/>
    </source>
</evidence>
<name>A0A0N8T801_PSEAP</name>
<feature type="region of interest" description="Disordered" evidence="1">
    <location>
        <begin position="1"/>
        <end position="23"/>
    </location>
</feature>
<dbReference type="Proteomes" id="UP000274541">
    <property type="component" value="Unassembled WGS sequence"/>
</dbReference>
<sequence length="50" mass="5258">MLLCGAEDGLGHAGDSNSCKPEAAGRGLSLISAITAQHRCVVIDFCLRHY</sequence>
<gene>
    <name evidence="2" type="ORF">ALQ37_102007</name>
</gene>
<comment type="caution">
    <text evidence="2">The sequence shown here is derived from an EMBL/GenBank/DDBJ whole genome shotgun (WGS) entry which is preliminary data.</text>
</comment>
<dbReference type="AlphaFoldDB" id="A0A0N8T801"/>
<proteinExistence type="predicted"/>
<dbReference type="EMBL" id="RBPX01000310">
    <property type="protein sequence ID" value="RMO60199.1"/>
    <property type="molecule type" value="Genomic_DNA"/>
</dbReference>